<comment type="caution">
    <text evidence="2">The sequence shown here is derived from an EMBL/GenBank/DDBJ whole genome shotgun (WGS) entry which is preliminary data.</text>
</comment>
<evidence type="ECO:0000313" key="2">
    <source>
        <dbReference type="EMBL" id="KAG2314077.1"/>
    </source>
</evidence>
<dbReference type="EMBL" id="JAAMPC010000004">
    <property type="protein sequence ID" value="KAG2314077.1"/>
    <property type="molecule type" value="Genomic_DNA"/>
</dbReference>
<protein>
    <submittedName>
        <fullName evidence="2">Uncharacterized protein</fullName>
    </submittedName>
</protein>
<gene>
    <name evidence="2" type="ORF">Bca52824_017199</name>
</gene>
<accession>A0A8X8AX22</accession>
<reference evidence="2 3" key="1">
    <citation type="submission" date="2020-02" db="EMBL/GenBank/DDBJ databases">
        <authorList>
            <person name="Ma Q."/>
            <person name="Huang Y."/>
            <person name="Song X."/>
            <person name="Pei D."/>
        </authorList>
    </citation>
    <scope>NUCLEOTIDE SEQUENCE [LARGE SCALE GENOMIC DNA]</scope>
    <source>
        <strain evidence="2">Sxm20200214</strain>
        <tissue evidence="2">Leaf</tissue>
    </source>
</reference>
<name>A0A8X8AX22_BRACI</name>
<dbReference type="AlphaFoldDB" id="A0A8X8AX22"/>
<evidence type="ECO:0000313" key="3">
    <source>
        <dbReference type="Proteomes" id="UP000886595"/>
    </source>
</evidence>
<keyword evidence="3" id="KW-1185">Reference proteome</keyword>
<feature type="compositionally biased region" description="Polar residues" evidence="1">
    <location>
        <begin position="12"/>
        <end position="22"/>
    </location>
</feature>
<dbReference type="Proteomes" id="UP000886595">
    <property type="component" value="Unassembled WGS sequence"/>
</dbReference>
<evidence type="ECO:0000256" key="1">
    <source>
        <dbReference type="SAM" id="MobiDB-lite"/>
    </source>
</evidence>
<proteinExistence type="predicted"/>
<sequence>MSEGLDFRLASSRRTMQKSSFASFEARAENNQPSQTDEGLAGSRESIMERQRGYQQAGGLGSSSRYNC</sequence>
<feature type="region of interest" description="Disordered" evidence="1">
    <location>
        <begin position="1"/>
        <end position="68"/>
    </location>
</feature>
<organism evidence="2 3">
    <name type="scientific">Brassica carinata</name>
    <name type="common">Ethiopian mustard</name>
    <name type="synonym">Abyssinian cabbage</name>
    <dbReference type="NCBI Taxonomy" id="52824"/>
    <lineage>
        <taxon>Eukaryota</taxon>
        <taxon>Viridiplantae</taxon>
        <taxon>Streptophyta</taxon>
        <taxon>Embryophyta</taxon>
        <taxon>Tracheophyta</taxon>
        <taxon>Spermatophyta</taxon>
        <taxon>Magnoliopsida</taxon>
        <taxon>eudicotyledons</taxon>
        <taxon>Gunneridae</taxon>
        <taxon>Pentapetalae</taxon>
        <taxon>rosids</taxon>
        <taxon>malvids</taxon>
        <taxon>Brassicales</taxon>
        <taxon>Brassicaceae</taxon>
        <taxon>Brassiceae</taxon>
        <taxon>Brassica</taxon>
    </lineage>
</organism>